<dbReference type="PANTHER" id="PTHR33353:SF18">
    <property type="entry name" value="ENDOGLUCANASE II"/>
    <property type="match status" value="1"/>
</dbReference>
<evidence type="ECO:0000256" key="1">
    <source>
        <dbReference type="ARBA" id="ARBA00001973"/>
    </source>
</evidence>
<evidence type="ECO:0000256" key="3">
    <source>
        <dbReference type="ARBA" id="ARBA00022525"/>
    </source>
</evidence>
<keyword evidence="9" id="KW-0503">Monooxygenase</keyword>
<dbReference type="PANTHER" id="PTHR33353">
    <property type="entry name" value="PUTATIVE (AFU_ORTHOLOGUE AFUA_1G12560)-RELATED"/>
    <property type="match status" value="1"/>
</dbReference>
<keyword evidence="8" id="KW-0186">Copper</keyword>
<comment type="catalytic activity">
    <reaction evidence="14">
        <text>[(1-&gt;4)-beta-D-glucosyl]n+m + reduced acceptor + O2 = 4-dehydro-beta-D-glucosyl-[(1-&gt;4)-beta-D-glucosyl]n-1 + [(1-&gt;4)-beta-D-glucosyl]m + acceptor + H2O.</text>
        <dbReference type="EC" id="1.14.99.56"/>
    </reaction>
</comment>
<comment type="similarity">
    <text evidence="13">Belongs to the polysaccharide monooxygenase AA9 family.</text>
</comment>
<keyword evidence="12" id="KW-0624">Polysaccharide degradation</keyword>
<dbReference type="GO" id="GO:0005576">
    <property type="term" value="C:extracellular region"/>
    <property type="evidence" value="ECO:0007669"/>
    <property type="project" value="UniProtKB-SubCell"/>
</dbReference>
<evidence type="ECO:0000259" key="17">
    <source>
        <dbReference type="Pfam" id="PF03443"/>
    </source>
</evidence>
<dbReference type="InterPro" id="IPR049892">
    <property type="entry name" value="AA9"/>
</dbReference>
<evidence type="ECO:0000256" key="14">
    <source>
        <dbReference type="ARBA" id="ARBA00045077"/>
    </source>
</evidence>
<comment type="subcellular location">
    <subcellularLocation>
        <location evidence="2">Secreted</location>
    </subcellularLocation>
</comment>
<dbReference type="Gene3D" id="2.70.50.70">
    <property type="match status" value="1"/>
</dbReference>
<feature type="chain" id="PRO_5042291037" description="lytic cellulose monooxygenase (C4-dehydrogenating)" evidence="16">
    <location>
        <begin position="21"/>
        <end position="239"/>
    </location>
</feature>
<evidence type="ECO:0000256" key="4">
    <source>
        <dbReference type="ARBA" id="ARBA00022723"/>
    </source>
</evidence>
<evidence type="ECO:0000256" key="5">
    <source>
        <dbReference type="ARBA" id="ARBA00022729"/>
    </source>
</evidence>
<comment type="cofactor">
    <cofactor evidence="1">
        <name>Cu(2+)</name>
        <dbReference type="ChEBI" id="CHEBI:29036"/>
    </cofactor>
</comment>
<dbReference type="InterPro" id="IPR005103">
    <property type="entry name" value="AA9_LPMO"/>
</dbReference>
<evidence type="ECO:0000256" key="10">
    <source>
        <dbReference type="ARBA" id="ARBA00023157"/>
    </source>
</evidence>
<keyword evidence="6" id="KW-0136">Cellulose degradation</keyword>
<dbReference type="EC" id="1.14.99.56" evidence="15"/>
<dbReference type="GO" id="GO:0030245">
    <property type="term" value="P:cellulose catabolic process"/>
    <property type="evidence" value="ECO:0007669"/>
    <property type="project" value="UniProtKB-KW"/>
</dbReference>
<comment type="caution">
    <text evidence="18">The sequence shown here is derived from an EMBL/GenBank/DDBJ whole genome shotgun (WGS) entry which is preliminary data.</text>
</comment>
<proteinExistence type="inferred from homology"/>
<dbReference type="GO" id="GO:0004497">
    <property type="term" value="F:monooxygenase activity"/>
    <property type="evidence" value="ECO:0007669"/>
    <property type="project" value="UniProtKB-KW"/>
</dbReference>
<dbReference type="Pfam" id="PF03443">
    <property type="entry name" value="AA9"/>
    <property type="match status" value="1"/>
</dbReference>
<evidence type="ECO:0000256" key="9">
    <source>
        <dbReference type="ARBA" id="ARBA00023033"/>
    </source>
</evidence>
<evidence type="ECO:0000256" key="11">
    <source>
        <dbReference type="ARBA" id="ARBA00023277"/>
    </source>
</evidence>
<evidence type="ECO:0000256" key="12">
    <source>
        <dbReference type="ARBA" id="ARBA00023326"/>
    </source>
</evidence>
<keyword evidence="7" id="KW-0560">Oxidoreductase</keyword>
<dbReference type="Proteomes" id="UP001187682">
    <property type="component" value="Unassembled WGS sequence"/>
</dbReference>
<keyword evidence="10" id="KW-1015">Disulfide bond</keyword>
<accession>A0AAE8N8Q3</accession>
<evidence type="ECO:0000256" key="7">
    <source>
        <dbReference type="ARBA" id="ARBA00023002"/>
    </source>
</evidence>
<organism evidence="18 19">
    <name type="scientific">Cephalotrichum gorgonifer</name>
    <dbReference type="NCBI Taxonomy" id="2041049"/>
    <lineage>
        <taxon>Eukaryota</taxon>
        <taxon>Fungi</taxon>
        <taxon>Dikarya</taxon>
        <taxon>Ascomycota</taxon>
        <taxon>Pezizomycotina</taxon>
        <taxon>Sordariomycetes</taxon>
        <taxon>Hypocreomycetidae</taxon>
        <taxon>Microascales</taxon>
        <taxon>Microascaceae</taxon>
        <taxon>Cephalotrichum</taxon>
    </lineage>
</organism>
<dbReference type="EMBL" id="ONZQ02000018">
    <property type="protein sequence ID" value="SPO07152.1"/>
    <property type="molecule type" value="Genomic_DNA"/>
</dbReference>
<dbReference type="CDD" id="cd21175">
    <property type="entry name" value="LPMO_AA9"/>
    <property type="match status" value="1"/>
</dbReference>
<reference evidence="18" key="1">
    <citation type="submission" date="2018-03" db="EMBL/GenBank/DDBJ databases">
        <authorList>
            <person name="Guldener U."/>
        </authorList>
    </citation>
    <scope>NUCLEOTIDE SEQUENCE</scope>
</reference>
<feature type="signal peptide" evidence="16">
    <location>
        <begin position="1"/>
        <end position="20"/>
    </location>
</feature>
<evidence type="ECO:0000313" key="18">
    <source>
        <dbReference type="EMBL" id="SPO07152.1"/>
    </source>
</evidence>
<dbReference type="GO" id="GO:0046872">
    <property type="term" value="F:metal ion binding"/>
    <property type="evidence" value="ECO:0007669"/>
    <property type="project" value="UniProtKB-KW"/>
</dbReference>
<dbReference type="AlphaFoldDB" id="A0AAE8N8Q3"/>
<keyword evidence="3" id="KW-0964">Secreted</keyword>
<keyword evidence="5 16" id="KW-0732">Signal</keyword>
<evidence type="ECO:0000256" key="16">
    <source>
        <dbReference type="SAM" id="SignalP"/>
    </source>
</evidence>
<sequence length="239" mass="24823">MKLPLALNLVATGLLSGVSAHTIFLQLNVDGTTYDIGHGVRVPTYDGPQTNVNADVMACNGPPNPTTPSPHIIPVKAGSDVKAIWRHTLDSGPGDVMDPSHKGPVLAYLKKVDDATSDPGTGAGWFNIQKKGLEGSVWATDEVIKSGGEQVIHIPACIEDGQYLLRAEMIALHGAGSPGGAQFYMECAQIEVTGGSGSAKPELVSIPGVYPANHPGIVVNIYSGLSNGYQTPGSATLEC</sequence>
<protein>
    <recommendedName>
        <fullName evidence="15">lytic cellulose monooxygenase (C4-dehydrogenating)</fullName>
        <ecNumber evidence="15">1.14.99.56</ecNumber>
    </recommendedName>
</protein>
<feature type="domain" description="Auxiliary Activity family 9 catalytic" evidence="17">
    <location>
        <begin position="21"/>
        <end position="224"/>
    </location>
</feature>
<evidence type="ECO:0000256" key="8">
    <source>
        <dbReference type="ARBA" id="ARBA00023008"/>
    </source>
</evidence>
<keyword evidence="11" id="KW-0119">Carbohydrate metabolism</keyword>
<evidence type="ECO:0000256" key="2">
    <source>
        <dbReference type="ARBA" id="ARBA00004613"/>
    </source>
</evidence>
<evidence type="ECO:0000256" key="15">
    <source>
        <dbReference type="ARBA" id="ARBA00047174"/>
    </source>
</evidence>
<evidence type="ECO:0000256" key="6">
    <source>
        <dbReference type="ARBA" id="ARBA00023001"/>
    </source>
</evidence>
<name>A0AAE8N8Q3_9PEZI</name>
<gene>
    <name evidence="18" type="ORF">DNG_09846</name>
</gene>
<keyword evidence="19" id="KW-1185">Reference proteome</keyword>
<keyword evidence="4" id="KW-0479">Metal-binding</keyword>
<evidence type="ECO:0000256" key="13">
    <source>
        <dbReference type="ARBA" id="ARBA00044502"/>
    </source>
</evidence>
<evidence type="ECO:0000313" key="19">
    <source>
        <dbReference type="Proteomes" id="UP001187682"/>
    </source>
</evidence>